<dbReference type="SUPFAM" id="SSF53335">
    <property type="entry name" value="S-adenosyl-L-methionine-dependent methyltransferases"/>
    <property type="match status" value="1"/>
</dbReference>
<comment type="similarity">
    <text evidence="6">Belongs to the methyltransferase superfamily. tRNA (adenine-N(6)-)-methyltransferase family.</text>
</comment>
<dbReference type="InterPro" id="IPR002052">
    <property type="entry name" value="DNA_methylase_N6_adenine_CS"/>
</dbReference>
<keyword evidence="1 6" id="KW-0963">Cytoplasm</keyword>
<dbReference type="CDD" id="cd02440">
    <property type="entry name" value="AdoMet_MTases"/>
    <property type="match status" value="1"/>
</dbReference>
<protein>
    <recommendedName>
        <fullName evidence="6">tRNA1(Val) (adenine(37)-N6)-methyltransferase</fullName>
        <ecNumber evidence="6">2.1.1.223</ecNumber>
    </recommendedName>
    <alternativeName>
        <fullName evidence="6">tRNA m6A37 methyltransferase</fullName>
    </alternativeName>
</protein>
<evidence type="ECO:0000313" key="8">
    <source>
        <dbReference type="EMBL" id="RMA66371.1"/>
    </source>
</evidence>
<name>A0A3L9Z080_9FLAO</name>
<sequence>MSLPFQFKEFTIEQDRCAMKIGTDSVLLGAWISLENNPSKILDIGAGTGILALQMAQRSFAETIDAVEIDNDAFEQCTENFENSPWGDRLYCYHASAQEFATDIDETYDLIISNPPFYSEDFKTESEARDMARFTDSLPFEHLIGCVHALLSKEGEFALILPRKEEEHFISLASEAGLYPNRICRVRGTATSEEKRSLICFSFRSTTTEISSLTIEIERHKYTEDYKNFVKDFYLKM</sequence>
<dbReference type="GO" id="GO:0032259">
    <property type="term" value="P:methylation"/>
    <property type="evidence" value="ECO:0007669"/>
    <property type="project" value="UniProtKB-KW"/>
</dbReference>
<reference evidence="8 9" key="1">
    <citation type="submission" date="2018-10" db="EMBL/GenBank/DDBJ databases">
        <title>Genomic Encyclopedia of Archaeal and Bacterial Type Strains, Phase II (KMG-II): from individual species to whole genera.</title>
        <authorList>
            <person name="Goeker M."/>
        </authorList>
    </citation>
    <scope>NUCLEOTIDE SEQUENCE [LARGE SCALE GENOMIC DNA]</scope>
    <source>
        <strain evidence="8 9">DSM 23424</strain>
    </source>
</reference>
<dbReference type="GO" id="GO:0008033">
    <property type="term" value="P:tRNA processing"/>
    <property type="evidence" value="ECO:0007669"/>
    <property type="project" value="UniProtKB-UniRule"/>
</dbReference>
<dbReference type="OrthoDB" id="5383291at2"/>
<keyword evidence="3 6" id="KW-0808">Transferase</keyword>
<dbReference type="PROSITE" id="PS00092">
    <property type="entry name" value="N6_MTASE"/>
    <property type="match status" value="1"/>
</dbReference>
<dbReference type="InterPro" id="IPR007848">
    <property type="entry name" value="Small_mtfrase_dom"/>
</dbReference>
<dbReference type="InterPro" id="IPR050210">
    <property type="entry name" value="tRNA_Adenine-N(6)_MTase"/>
</dbReference>
<evidence type="ECO:0000256" key="3">
    <source>
        <dbReference type="ARBA" id="ARBA00022679"/>
    </source>
</evidence>
<keyword evidence="5 6" id="KW-0819">tRNA processing</keyword>
<organism evidence="8 9">
    <name type="scientific">Ulvibacter antarcticus</name>
    <dbReference type="NCBI Taxonomy" id="442714"/>
    <lineage>
        <taxon>Bacteria</taxon>
        <taxon>Pseudomonadati</taxon>
        <taxon>Bacteroidota</taxon>
        <taxon>Flavobacteriia</taxon>
        <taxon>Flavobacteriales</taxon>
        <taxon>Flavobacteriaceae</taxon>
        <taxon>Ulvibacter</taxon>
    </lineage>
</organism>
<dbReference type="HAMAP" id="MF_01872">
    <property type="entry name" value="tRNA_methyltr_YfiC"/>
    <property type="match status" value="1"/>
</dbReference>
<dbReference type="PANTHER" id="PTHR47739:SF1">
    <property type="entry name" value="TRNA1(VAL) (ADENINE(37)-N6)-METHYLTRANSFERASE"/>
    <property type="match status" value="1"/>
</dbReference>
<keyword evidence="2 6" id="KW-0489">Methyltransferase</keyword>
<evidence type="ECO:0000256" key="6">
    <source>
        <dbReference type="HAMAP-Rule" id="MF_01872"/>
    </source>
</evidence>
<dbReference type="GO" id="GO:0016430">
    <property type="term" value="F:tRNA (adenine-N6)-methyltransferase activity"/>
    <property type="evidence" value="ECO:0007669"/>
    <property type="project" value="UniProtKB-UniRule"/>
</dbReference>
<evidence type="ECO:0000256" key="5">
    <source>
        <dbReference type="ARBA" id="ARBA00022694"/>
    </source>
</evidence>
<dbReference type="PANTHER" id="PTHR47739">
    <property type="entry name" value="TRNA1(VAL) (ADENINE(37)-N6)-METHYLTRANSFERASE"/>
    <property type="match status" value="1"/>
</dbReference>
<dbReference type="GO" id="GO:0005737">
    <property type="term" value="C:cytoplasm"/>
    <property type="evidence" value="ECO:0007669"/>
    <property type="project" value="UniProtKB-SubCell"/>
</dbReference>
<comment type="caution">
    <text evidence="8">The sequence shown here is derived from an EMBL/GenBank/DDBJ whole genome shotgun (WGS) entry which is preliminary data.</text>
</comment>
<keyword evidence="4 6" id="KW-0949">S-adenosyl-L-methionine</keyword>
<dbReference type="RefSeq" id="WP_121906368.1">
    <property type="nucleotide sequence ID" value="NZ_REFC01000011.1"/>
</dbReference>
<dbReference type="Proteomes" id="UP000271339">
    <property type="component" value="Unassembled WGS sequence"/>
</dbReference>
<evidence type="ECO:0000256" key="1">
    <source>
        <dbReference type="ARBA" id="ARBA00022490"/>
    </source>
</evidence>
<dbReference type="EC" id="2.1.1.223" evidence="6"/>
<accession>A0A3L9Z080</accession>
<dbReference type="AlphaFoldDB" id="A0A3L9Z080"/>
<comment type="function">
    <text evidence="6">Specifically methylates the adenine in position 37 of tRNA(1)(Val) (anticodon cmo5UAC).</text>
</comment>
<feature type="domain" description="Methyltransferase small" evidence="7">
    <location>
        <begin position="34"/>
        <end position="124"/>
    </location>
</feature>
<keyword evidence="9" id="KW-1185">Reference proteome</keyword>
<evidence type="ECO:0000259" key="7">
    <source>
        <dbReference type="Pfam" id="PF05175"/>
    </source>
</evidence>
<comment type="subcellular location">
    <subcellularLocation>
        <location evidence="6">Cytoplasm</location>
    </subcellularLocation>
</comment>
<comment type="catalytic activity">
    <reaction evidence="6">
        <text>adenosine(37) in tRNA1(Val) + S-adenosyl-L-methionine = N(6)-methyladenosine(37) in tRNA1(Val) + S-adenosyl-L-homocysteine + H(+)</text>
        <dbReference type="Rhea" id="RHEA:43160"/>
        <dbReference type="Rhea" id="RHEA-COMP:10369"/>
        <dbReference type="Rhea" id="RHEA-COMP:10370"/>
        <dbReference type="ChEBI" id="CHEBI:15378"/>
        <dbReference type="ChEBI" id="CHEBI:57856"/>
        <dbReference type="ChEBI" id="CHEBI:59789"/>
        <dbReference type="ChEBI" id="CHEBI:74411"/>
        <dbReference type="ChEBI" id="CHEBI:74449"/>
        <dbReference type="EC" id="2.1.1.223"/>
    </reaction>
</comment>
<dbReference type="InterPro" id="IPR029063">
    <property type="entry name" value="SAM-dependent_MTases_sf"/>
</dbReference>
<dbReference type="InterPro" id="IPR022882">
    <property type="entry name" value="tRNA_adenine-N6_MeTrfase"/>
</dbReference>
<evidence type="ECO:0000256" key="4">
    <source>
        <dbReference type="ARBA" id="ARBA00022691"/>
    </source>
</evidence>
<dbReference type="Gene3D" id="3.40.50.150">
    <property type="entry name" value="Vaccinia Virus protein VP39"/>
    <property type="match status" value="1"/>
</dbReference>
<dbReference type="Pfam" id="PF05175">
    <property type="entry name" value="MTS"/>
    <property type="match status" value="1"/>
</dbReference>
<evidence type="ECO:0000256" key="2">
    <source>
        <dbReference type="ARBA" id="ARBA00022603"/>
    </source>
</evidence>
<dbReference type="GO" id="GO:0003676">
    <property type="term" value="F:nucleic acid binding"/>
    <property type="evidence" value="ECO:0007669"/>
    <property type="project" value="InterPro"/>
</dbReference>
<proteinExistence type="inferred from homology"/>
<evidence type="ECO:0000313" key="9">
    <source>
        <dbReference type="Proteomes" id="UP000271339"/>
    </source>
</evidence>
<dbReference type="EMBL" id="REFC01000011">
    <property type="protein sequence ID" value="RMA66371.1"/>
    <property type="molecule type" value="Genomic_DNA"/>
</dbReference>
<gene>
    <name evidence="8" type="ORF">BXY75_0793</name>
</gene>